<dbReference type="EMBL" id="REGN01000508">
    <property type="protein sequence ID" value="RNA41381.1"/>
    <property type="molecule type" value="Genomic_DNA"/>
</dbReference>
<evidence type="ECO:0000313" key="1">
    <source>
        <dbReference type="EMBL" id="RNA41381.1"/>
    </source>
</evidence>
<organism evidence="1 2">
    <name type="scientific">Brachionus plicatilis</name>
    <name type="common">Marine rotifer</name>
    <name type="synonym">Brachionus muelleri</name>
    <dbReference type="NCBI Taxonomy" id="10195"/>
    <lineage>
        <taxon>Eukaryota</taxon>
        <taxon>Metazoa</taxon>
        <taxon>Spiralia</taxon>
        <taxon>Gnathifera</taxon>
        <taxon>Rotifera</taxon>
        <taxon>Eurotatoria</taxon>
        <taxon>Monogononta</taxon>
        <taxon>Pseudotrocha</taxon>
        <taxon>Ploima</taxon>
        <taxon>Brachionidae</taxon>
        <taxon>Brachionus</taxon>
    </lineage>
</organism>
<protein>
    <submittedName>
        <fullName evidence="1">Uncharacterized protein</fullName>
    </submittedName>
</protein>
<name>A0A3M7T005_BRAPC</name>
<accession>A0A3M7T005</accession>
<dbReference type="AlphaFoldDB" id="A0A3M7T005"/>
<sequence length="117" mass="13772">MVHLVEQMFSEFSRQTQTKKIDSLIFLDVFVLRYRSTVTVKFHSAKKCIKEFSSKLMLKENFCFKQNESVESYIFFDQLILKSVIIIVIFVGNVNSNYSKFVSELIEKDHEFVLALV</sequence>
<comment type="caution">
    <text evidence="1">The sequence shown here is derived from an EMBL/GenBank/DDBJ whole genome shotgun (WGS) entry which is preliminary data.</text>
</comment>
<proteinExistence type="predicted"/>
<keyword evidence="2" id="KW-1185">Reference proteome</keyword>
<reference evidence="1 2" key="1">
    <citation type="journal article" date="2018" name="Sci. Rep.">
        <title>Genomic signatures of local adaptation to the degree of environmental predictability in rotifers.</title>
        <authorList>
            <person name="Franch-Gras L."/>
            <person name="Hahn C."/>
            <person name="Garcia-Roger E.M."/>
            <person name="Carmona M.J."/>
            <person name="Serra M."/>
            <person name="Gomez A."/>
        </authorList>
    </citation>
    <scope>NUCLEOTIDE SEQUENCE [LARGE SCALE GENOMIC DNA]</scope>
    <source>
        <strain evidence="1">HYR1</strain>
    </source>
</reference>
<gene>
    <name evidence="1" type="ORF">BpHYR1_011940</name>
</gene>
<evidence type="ECO:0000313" key="2">
    <source>
        <dbReference type="Proteomes" id="UP000276133"/>
    </source>
</evidence>
<dbReference type="Proteomes" id="UP000276133">
    <property type="component" value="Unassembled WGS sequence"/>
</dbReference>